<sequence length="239" mass="26976">MAIVVQLPEGEARFVAVDLEFFARPLGEVAGRVRRTIEQVMRSSSDQVDEKQMEMEELSSAFPDFRLDEDEEDEDDENGEDDEAVDCRILFQGRDLELEPFGVRIESGREGIQGIGSRQALHCTIGFPTAGRLLGAKEVLAQCFDRKKEVEHIKEWLEKKKREDELVNLLTGEGPELPKPTSETDSVDPEYLRKLKRSAASRPGLVSQGPSKRSSSKHSVRTVFVQLFPSHIVFTFIQV</sequence>
<reference evidence="2" key="1">
    <citation type="submission" date="2022-10" db="EMBL/GenBank/DDBJ databases">
        <authorList>
            <person name="Chen Y."/>
            <person name="Dougan E. K."/>
            <person name="Chan C."/>
            <person name="Rhodes N."/>
            <person name="Thang M."/>
        </authorList>
    </citation>
    <scope>NUCLEOTIDE SEQUENCE</scope>
</reference>
<dbReference type="OrthoDB" id="440507at2759"/>
<evidence type="ECO:0000313" key="3">
    <source>
        <dbReference type="EMBL" id="CAL1147570.1"/>
    </source>
</evidence>
<accession>A0A9P1CML8</accession>
<name>A0A9P1CML8_9DINO</name>
<evidence type="ECO:0000313" key="2">
    <source>
        <dbReference type="EMBL" id="CAI3994195.1"/>
    </source>
</evidence>
<dbReference type="EMBL" id="CAMXCT010001922">
    <property type="protein sequence ID" value="CAI3994195.1"/>
    <property type="molecule type" value="Genomic_DNA"/>
</dbReference>
<feature type="compositionally biased region" description="Acidic residues" evidence="1">
    <location>
        <begin position="67"/>
        <end position="82"/>
    </location>
</feature>
<reference evidence="3" key="2">
    <citation type="submission" date="2024-04" db="EMBL/GenBank/DDBJ databases">
        <authorList>
            <person name="Chen Y."/>
            <person name="Shah S."/>
            <person name="Dougan E. K."/>
            <person name="Thang M."/>
            <person name="Chan C."/>
        </authorList>
    </citation>
    <scope>NUCLEOTIDE SEQUENCE [LARGE SCALE GENOMIC DNA]</scope>
</reference>
<evidence type="ECO:0000256" key="1">
    <source>
        <dbReference type="SAM" id="MobiDB-lite"/>
    </source>
</evidence>
<evidence type="ECO:0000313" key="5">
    <source>
        <dbReference type="Proteomes" id="UP001152797"/>
    </source>
</evidence>
<protein>
    <submittedName>
        <fullName evidence="4">Sde2 N-terminal ubiquitin domain-containing protein</fullName>
    </submittedName>
</protein>
<gene>
    <name evidence="2" type="ORF">C1SCF055_LOCUS20863</name>
</gene>
<dbReference type="EMBL" id="CAMXCT030001922">
    <property type="protein sequence ID" value="CAL4781507.1"/>
    <property type="molecule type" value="Genomic_DNA"/>
</dbReference>
<feature type="region of interest" description="Disordered" evidence="1">
    <location>
        <begin position="170"/>
        <end position="189"/>
    </location>
</feature>
<organism evidence="2">
    <name type="scientific">Cladocopium goreaui</name>
    <dbReference type="NCBI Taxonomy" id="2562237"/>
    <lineage>
        <taxon>Eukaryota</taxon>
        <taxon>Sar</taxon>
        <taxon>Alveolata</taxon>
        <taxon>Dinophyceae</taxon>
        <taxon>Suessiales</taxon>
        <taxon>Symbiodiniaceae</taxon>
        <taxon>Cladocopium</taxon>
    </lineage>
</organism>
<dbReference type="Proteomes" id="UP001152797">
    <property type="component" value="Unassembled WGS sequence"/>
</dbReference>
<dbReference type="EMBL" id="CAMXCT020001922">
    <property type="protein sequence ID" value="CAL1147570.1"/>
    <property type="molecule type" value="Genomic_DNA"/>
</dbReference>
<keyword evidence="5" id="KW-1185">Reference proteome</keyword>
<proteinExistence type="predicted"/>
<evidence type="ECO:0000313" key="4">
    <source>
        <dbReference type="EMBL" id="CAL4781507.1"/>
    </source>
</evidence>
<feature type="region of interest" description="Disordered" evidence="1">
    <location>
        <begin position="44"/>
        <end position="82"/>
    </location>
</feature>
<comment type="caution">
    <text evidence="2">The sequence shown here is derived from an EMBL/GenBank/DDBJ whole genome shotgun (WGS) entry which is preliminary data.</text>
</comment>
<dbReference type="AlphaFoldDB" id="A0A9P1CML8"/>